<feature type="transmembrane region" description="Helical" evidence="1">
    <location>
        <begin position="112"/>
        <end position="136"/>
    </location>
</feature>
<feature type="transmembrane region" description="Helical" evidence="1">
    <location>
        <begin position="258"/>
        <end position="279"/>
    </location>
</feature>
<feature type="transmembrane region" description="Helical" evidence="1">
    <location>
        <begin position="79"/>
        <end position="100"/>
    </location>
</feature>
<evidence type="ECO:0000256" key="1">
    <source>
        <dbReference type="SAM" id="Phobius"/>
    </source>
</evidence>
<accession>A0ABS2L2T9</accession>
<keyword evidence="3" id="KW-1185">Reference proteome</keyword>
<comment type="caution">
    <text evidence="2">The sequence shown here is derived from an EMBL/GenBank/DDBJ whole genome shotgun (WGS) entry which is preliminary data.</text>
</comment>
<sequence>MNRPTTALLAALDALLTVALGIGIPLVMLTVLWATQFSLSIDWLVFWRAAADVWMLGNGVDVLISLDAGTAAQLALDHAAVPFEIGIAPLGFAVLTAFLGRRSGLRLGLTEHPFFGGVVGTVTVGVLAGLICVSAHSDLAVASLRQAVVFVPATYAVGLLAGGVESIARTQSPLRTALRERLDALPTAVRSVAAAALRCGAAIAVAMVGVGALAVALLLLVNYSTVVSLYESLQSGIAGGAALTIAQIAFMPNLAIWAASWMLGPGFALGTGTSVSPLGTQLGLVPSLPVFGALPHSSAIGFLALLIPVVVTFCITTFMRSQPGVPFALTVRGIGRTLGTGFATALVAAGLLALLAMWSGGALGPGRLADVGPDPSAVFLWVFVSCGVSASAGLVAAGVRRRAAEPVQSPAQ</sequence>
<dbReference type="Proteomes" id="UP000776164">
    <property type="component" value="Unassembled WGS sequence"/>
</dbReference>
<feature type="transmembrane region" description="Helical" evidence="1">
    <location>
        <begin position="233"/>
        <end position="251"/>
    </location>
</feature>
<keyword evidence="1" id="KW-1133">Transmembrane helix</keyword>
<dbReference type="EMBL" id="JAFBBU010000001">
    <property type="protein sequence ID" value="MBM7471416.1"/>
    <property type="molecule type" value="Genomic_DNA"/>
</dbReference>
<proteinExistence type="predicted"/>
<reference evidence="2 3" key="1">
    <citation type="submission" date="2021-01" db="EMBL/GenBank/DDBJ databases">
        <title>Sequencing the genomes of 1000 actinobacteria strains.</title>
        <authorList>
            <person name="Klenk H.-P."/>
        </authorList>
    </citation>
    <scope>NUCLEOTIDE SEQUENCE [LARGE SCALE GENOMIC DNA]</scope>
    <source>
        <strain evidence="2 3">DSM 13057</strain>
    </source>
</reference>
<feature type="transmembrane region" description="Helical" evidence="1">
    <location>
        <begin position="378"/>
        <end position="399"/>
    </location>
</feature>
<feature type="transmembrane region" description="Helical" evidence="1">
    <location>
        <begin position="188"/>
        <end position="221"/>
    </location>
</feature>
<keyword evidence="1" id="KW-0812">Transmembrane</keyword>
<protein>
    <recommendedName>
        <fullName evidence="4">Integral membrane protein</fullName>
    </recommendedName>
</protein>
<feature type="transmembrane region" description="Helical" evidence="1">
    <location>
        <begin position="338"/>
        <end position="358"/>
    </location>
</feature>
<feature type="transmembrane region" description="Helical" evidence="1">
    <location>
        <begin position="148"/>
        <end position="168"/>
    </location>
</feature>
<keyword evidence="1" id="KW-0472">Membrane</keyword>
<name>A0ABS2L2T9_9MICO</name>
<evidence type="ECO:0008006" key="4">
    <source>
        <dbReference type="Google" id="ProtNLM"/>
    </source>
</evidence>
<evidence type="ECO:0000313" key="2">
    <source>
        <dbReference type="EMBL" id="MBM7471416.1"/>
    </source>
</evidence>
<feature type="transmembrane region" description="Helical" evidence="1">
    <location>
        <begin position="7"/>
        <end position="34"/>
    </location>
</feature>
<feature type="transmembrane region" description="Helical" evidence="1">
    <location>
        <begin position="299"/>
        <end position="318"/>
    </location>
</feature>
<gene>
    <name evidence="2" type="ORF">JOE66_001050</name>
</gene>
<dbReference type="Pfam" id="PF19877">
    <property type="entry name" value="DUF6350"/>
    <property type="match status" value="1"/>
</dbReference>
<organism evidence="2 3">
    <name type="scientific">Subtercola frigoramans</name>
    <dbReference type="NCBI Taxonomy" id="120298"/>
    <lineage>
        <taxon>Bacteria</taxon>
        <taxon>Bacillati</taxon>
        <taxon>Actinomycetota</taxon>
        <taxon>Actinomycetes</taxon>
        <taxon>Micrococcales</taxon>
        <taxon>Microbacteriaceae</taxon>
        <taxon>Subtercola</taxon>
    </lineage>
</organism>
<dbReference type="InterPro" id="IPR045931">
    <property type="entry name" value="DUF6350"/>
</dbReference>
<dbReference type="RefSeq" id="WP_205107390.1">
    <property type="nucleotide sequence ID" value="NZ_JAFBBU010000001.1"/>
</dbReference>
<evidence type="ECO:0000313" key="3">
    <source>
        <dbReference type="Proteomes" id="UP000776164"/>
    </source>
</evidence>